<proteinExistence type="predicted"/>
<protein>
    <submittedName>
        <fullName evidence="1">Uncharacterized protein</fullName>
    </submittedName>
</protein>
<dbReference type="Proteomes" id="UP000324222">
    <property type="component" value="Unassembled WGS sequence"/>
</dbReference>
<evidence type="ECO:0000313" key="1">
    <source>
        <dbReference type="EMBL" id="MPC16801.1"/>
    </source>
</evidence>
<dbReference type="AlphaFoldDB" id="A0A5B7D6A6"/>
<accession>A0A5B7D6A6</accession>
<keyword evidence="2" id="KW-1185">Reference proteome</keyword>
<gene>
    <name evidence="1" type="ORF">E2C01_009638</name>
</gene>
<organism evidence="1 2">
    <name type="scientific">Portunus trituberculatus</name>
    <name type="common">Swimming crab</name>
    <name type="synonym">Neptunus trituberculatus</name>
    <dbReference type="NCBI Taxonomy" id="210409"/>
    <lineage>
        <taxon>Eukaryota</taxon>
        <taxon>Metazoa</taxon>
        <taxon>Ecdysozoa</taxon>
        <taxon>Arthropoda</taxon>
        <taxon>Crustacea</taxon>
        <taxon>Multicrustacea</taxon>
        <taxon>Malacostraca</taxon>
        <taxon>Eumalacostraca</taxon>
        <taxon>Eucarida</taxon>
        <taxon>Decapoda</taxon>
        <taxon>Pleocyemata</taxon>
        <taxon>Brachyura</taxon>
        <taxon>Eubrachyura</taxon>
        <taxon>Portunoidea</taxon>
        <taxon>Portunidae</taxon>
        <taxon>Portuninae</taxon>
        <taxon>Portunus</taxon>
    </lineage>
</organism>
<evidence type="ECO:0000313" key="2">
    <source>
        <dbReference type="Proteomes" id="UP000324222"/>
    </source>
</evidence>
<comment type="caution">
    <text evidence="1">The sequence shown here is derived from an EMBL/GenBank/DDBJ whole genome shotgun (WGS) entry which is preliminary data.</text>
</comment>
<sequence length="117" mass="12914">MHSENCVREWVADPCIVYVDLLEELTPVTPDLNFHILVACGGSQHHVQGYLRDVREEWKEAGTRHTTHEPPSYSVRDSAFCLSTAFTLLALGCTFSALGNGYHLLTPVSLSLGPCGR</sequence>
<dbReference type="EMBL" id="VSRR010000539">
    <property type="protein sequence ID" value="MPC16801.1"/>
    <property type="molecule type" value="Genomic_DNA"/>
</dbReference>
<name>A0A5B7D6A6_PORTR</name>
<reference evidence="1 2" key="1">
    <citation type="submission" date="2019-05" db="EMBL/GenBank/DDBJ databases">
        <title>Another draft genome of Portunus trituberculatus and its Hox gene families provides insights of decapod evolution.</title>
        <authorList>
            <person name="Jeong J.-H."/>
            <person name="Song I."/>
            <person name="Kim S."/>
            <person name="Choi T."/>
            <person name="Kim D."/>
            <person name="Ryu S."/>
            <person name="Kim W."/>
        </authorList>
    </citation>
    <scope>NUCLEOTIDE SEQUENCE [LARGE SCALE GENOMIC DNA]</scope>
    <source>
        <tissue evidence="1">Muscle</tissue>
    </source>
</reference>